<dbReference type="RefSeq" id="WP_096409108.1">
    <property type="nucleotide sequence ID" value="NZ_AP017372.2"/>
</dbReference>
<keyword evidence="2" id="KW-1185">Reference proteome</keyword>
<sequence length="250" mass="28657">MAKPIKKSEAAAYREVWKRKQPALRRLTGQYGSSKTEKPPTASSVMSMAWDNYINAVKADRHHGFEGRCELLATVARAFAEHRTFESMPLPLRKTIAGLPNDQESRWGWFESMQGAGYYHQAVNENNKHLSKALDRIPSRGVVSRSEYEAYIAEFLKAFPNGRHGVAIASRLLALKRPDQFVCLDSKNQRGLCRDFGIVRNGIDYDRYWDEIIERITDSPWWNSTRPRNAKEAAVWDGRAAMLDAIFYEE</sequence>
<name>A0A2Z6EZJ1_HALHR</name>
<reference evidence="1" key="1">
    <citation type="submission" date="2016-02" db="EMBL/GenBank/DDBJ databases">
        <title>Halorhodospira halochloris DSM-1059 complete genome, version 2.</title>
        <authorList>
            <person name="Tsukatani Y."/>
        </authorList>
    </citation>
    <scope>NUCLEOTIDE SEQUENCE</scope>
    <source>
        <strain evidence="1">DSM 1059</strain>
    </source>
</reference>
<dbReference type="AlphaFoldDB" id="A0A2Z6EZJ1"/>
<accession>A0A2Z6EZJ1</accession>
<gene>
    <name evidence="1" type="ORF">HH1059_11050</name>
</gene>
<proteinExistence type="predicted"/>
<evidence type="ECO:0000313" key="1">
    <source>
        <dbReference type="EMBL" id="BBE11036.1"/>
    </source>
</evidence>
<dbReference type="Proteomes" id="UP000218890">
    <property type="component" value="Chromosome"/>
</dbReference>
<dbReference type="KEGG" id="hhk:HH1059_11050"/>
<dbReference type="OrthoDB" id="6190762at2"/>
<evidence type="ECO:0000313" key="2">
    <source>
        <dbReference type="Proteomes" id="UP000218890"/>
    </source>
</evidence>
<dbReference type="EMBL" id="AP017372">
    <property type="protein sequence ID" value="BBE11036.1"/>
    <property type="molecule type" value="Genomic_DNA"/>
</dbReference>
<protein>
    <submittedName>
        <fullName evidence="1">Uncharacterized protein</fullName>
    </submittedName>
</protein>
<organism evidence="1 2">
    <name type="scientific">Halorhodospira halochloris</name>
    <name type="common">Ectothiorhodospira halochloris</name>
    <dbReference type="NCBI Taxonomy" id="1052"/>
    <lineage>
        <taxon>Bacteria</taxon>
        <taxon>Pseudomonadati</taxon>
        <taxon>Pseudomonadota</taxon>
        <taxon>Gammaproteobacteria</taxon>
        <taxon>Chromatiales</taxon>
        <taxon>Ectothiorhodospiraceae</taxon>
        <taxon>Halorhodospira</taxon>
    </lineage>
</organism>